<dbReference type="Proteomes" id="UP000219914">
    <property type="component" value="Unassembled WGS sequence"/>
</dbReference>
<evidence type="ECO:0000313" key="4">
    <source>
        <dbReference type="EMBL" id="MDR9775479.1"/>
    </source>
</evidence>
<evidence type="ECO:0000313" key="7">
    <source>
        <dbReference type="Proteomes" id="UP001268610"/>
    </source>
</evidence>
<dbReference type="InterPro" id="IPR050879">
    <property type="entry name" value="Acyltransferase_3"/>
</dbReference>
<evidence type="ECO:0000259" key="2">
    <source>
        <dbReference type="Pfam" id="PF01757"/>
    </source>
</evidence>
<proteinExistence type="predicted"/>
<reference evidence="5 6" key="1">
    <citation type="submission" date="2017-09" db="EMBL/GenBank/DDBJ databases">
        <title>Comparative genomics of rhizobia isolated from Phaseolus vulgaris in China.</title>
        <authorList>
            <person name="Tong W."/>
        </authorList>
    </citation>
    <scope>NUCLEOTIDE SEQUENCE [LARGE SCALE GENOMIC DNA]</scope>
    <source>
        <strain evidence="5 6">FH14</strain>
    </source>
</reference>
<feature type="transmembrane region" description="Helical" evidence="1">
    <location>
        <begin position="340"/>
        <end position="364"/>
    </location>
</feature>
<dbReference type="PANTHER" id="PTHR23028">
    <property type="entry name" value="ACETYLTRANSFERASE"/>
    <property type="match status" value="1"/>
</dbReference>
<feature type="transmembrane region" description="Helical" evidence="1">
    <location>
        <begin position="220"/>
        <end position="239"/>
    </location>
</feature>
<feature type="transmembrane region" description="Helical" evidence="1">
    <location>
        <begin position="12"/>
        <end position="29"/>
    </location>
</feature>
<feature type="transmembrane region" description="Helical" evidence="1">
    <location>
        <begin position="74"/>
        <end position="93"/>
    </location>
</feature>
<evidence type="ECO:0000313" key="5">
    <source>
        <dbReference type="EMBL" id="PDT21566.1"/>
    </source>
</evidence>
<dbReference type="InterPro" id="IPR002656">
    <property type="entry name" value="Acyl_transf_3_dom"/>
</dbReference>
<dbReference type="GO" id="GO:0016747">
    <property type="term" value="F:acyltransferase activity, transferring groups other than amino-acyl groups"/>
    <property type="evidence" value="ECO:0007669"/>
    <property type="project" value="InterPro"/>
</dbReference>
<protein>
    <submittedName>
        <fullName evidence="4 5">Acyltransferase</fullName>
        <ecNumber evidence="4">2.3.1.-</ecNumber>
    </submittedName>
</protein>
<dbReference type="GO" id="GO:0009103">
    <property type="term" value="P:lipopolysaccharide biosynthetic process"/>
    <property type="evidence" value="ECO:0007669"/>
    <property type="project" value="TreeGrafter"/>
</dbReference>
<gene>
    <name evidence="5" type="ORF">CO674_21790</name>
    <name evidence="4" type="ORF">RJJ65_23045</name>
</gene>
<dbReference type="RefSeq" id="WP_025415322.1">
    <property type="nucleotide sequence ID" value="NZ_CP054027.1"/>
</dbReference>
<keyword evidence="1" id="KW-1133">Transmembrane helix</keyword>
<dbReference type="EMBL" id="JAVLSF010000015">
    <property type="protein sequence ID" value="MDR9775479.1"/>
    <property type="molecule type" value="Genomic_DNA"/>
</dbReference>
<keyword evidence="1" id="KW-0472">Membrane</keyword>
<evidence type="ECO:0000313" key="6">
    <source>
        <dbReference type="Proteomes" id="UP000219914"/>
    </source>
</evidence>
<feature type="transmembrane region" description="Helical" evidence="1">
    <location>
        <begin position="35"/>
        <end position="53"/>
    </location>
</feature>
<dbReference type="AlphaFoldDB" id="A0A2A6K9J4"/>
<feature type="transmembrane region" description="Helical" evidence="1">
    <location>
        <begin position="275"/>
        <end position="296"/>
    </location>
</feature>
<evidence type="ECO:0000259" key="3">
    <source>
        <dbReference type="Pfam" id="PF19040"/>
    </source>
</evidence>
<dbReference type="Pfam" id="PF01757">
    <property type="entry name" value="Acyl_transf_3"/>
    <property type="match status" value="1"/>
</dbReference>
<keyword evidence="4" id="KW-0808">Transferase</keyword>
<name>A0A2A6K9J4_9HYPH</name>
<comment type="caution">
    <text evidence="4">The sequence shown here is derived from an EMBL/GenBank/DDBJ whole genome shotgun (WGS) entry which is preliminary data.</text>
</comment>
<feature type="transmembrane region" description="Helical" evidence="1">
    <location>
        <begin position="245"/>
        <end position="263"/>
    </location>
</feature>
<keyword evidence="1" id="KW-0812">Transmembrane</keyword>
<keyword evidence="4" id="KW-0012">Acyltransferase</keyword>
<dbReference type="EMBL" id="NWSY01000017">
    <property type="protein sequence ID" value="PDT21566.1"/>
    <property type="molecule type" value="Genomic_DNA"/>
</dbReference>
<feature type="domain" description="Acyltransferase 3" evidence="2">
    <location>
        <begin position="7"/>
        <end position="320"/>
    </location>
</feature>
<dbReference type="EC" id="2.3.1.-" evidence="4"/>
<feature type="domain" description="SGNH" evidence="3">
    <location>
        <begin position="405"/>
        <end position="606"/>
    </location>
</feature>
<dbReference type="PANTHER" id="PTHR23028:SF53">
    <property type="entry name" value="ACYL_TRANSF_3 DOMAIN-CONTAINING PROTEIN"/>
    <property type="match status" value="1"/>
</dbReference>
<evidence type="ECO:0000256" key="1">
    <source>
        <dbReference type="SAM" id="Phobius"/>
    </source>
</evidence>
<reference evidence="4" key="2">
    <citation type="submission" date="2023-04" db="EMBL/GenBank/DDBJ databases">
        <title>Genomic characterization of faba bean (Vicia faba) microsymbionts in Mexican soils.</title>
        <authorList>
            <person name="Rivera Orduna F.N."/>
            <person name="Guevara-Luna J."/>
            <person name="Yan J."/>
            <person name="Arroyo-Herrera I."/>
            <person name="Li Y."/>
            <person name="Vasquez-Murrieta M.S."/>
            <person name="Wang E.T."/>
        </authorList>
    </citation>
    <scope>NUCLEOTIDE SEQUENCE</scope>
    <source>
        <strain evidence="4">CH26</strain>
    </source>
</reference>
<organism evidence="4 7">
    <name type="scientific">Rhizobium hidalgonense</name>
    <dbReference type="NCBI Taxonomy" id="1538159"/>
    <lineage>
        <taxon>Bacteria</taxon>
        <taxon>Pseudomonadati</taxon>
        <taxon>Pseudomonadota</taxon>
        <taxon>Alphaproteobacteria</taxon>
        <taxon>Hyphomicrobiales</taxon>
        <taxon>Rhizobiaceae</taxon>
        <taxon>Rhizobium/Agrobacterium group</taxon>
        <taxon>Rhizobium</taxon>
    </lineage>
</organism>
<feature type="transmembrane region" description="Helical" evidence="1">
    <location>
        <begin position="308"/>
        <end position="328"/>
    </location>
</feature>
<keyword evidence="6" id="KW-1185">Reference proteome</keyword>
<dbReference type="InterPro" id="IPR043968">
    <property type="entry name" value="SGNH"/>
</dbReference>
<dbReference type="Proteomes" id="UP001268610">
    <property type="component" value="Unassembled WGS sequence"/>
</dbReference>
<dbReference type="GO" id="GO:0016020">
    <property type="term" value="C:membrane"/>
    <property type="evidence" value="ECO:0007669"/>
    <property type="project" value="TreeGrafter"/>
</dbReference>
<sequence length="614" mass="67597">MITHRQDIDGLRAVAVIFVILYHCGFDRILPGGFIGVDIFFVISGYLITKIILAEASDGRFSIGNFYSRRAKRILPAVVAMYAVVMAVSYFTMLPDESLRVFKSVTSSALFASNAYFYLTTGYFDDSAEFNPVLHTWSLSVEEQFYVIFPLIVMAASRYGRRATGIAIAGLFAVSLIAAMITVPINRSAAFYLVQYRAWELLVGSLIAAPALRKFADMRINGALSAIGALAICLSALFLSKTSEFPGLMALPATAGTALIIWAGPGTLVSKLLSLRVATAIGLISYSLYLWHWPIWVFSNQYGAWEHGWQLVPVALSFAVAYVSWRFIETPFRTMRYRPMVSVAAGAASIASVAMLAFVGQLAANQMKDDNKLVERVAEFADYDPSQAFRSGKCFLTSNDGIEKYDRDGCLALSDNQQNIALVGDSHAAHLYPGLKTLPGANIIQANASGCRPTLDAEGEDRCVELMNYVFKEFLPSHKVDLLVLAGRWTADDVKLIRKTVDYLSPFAKKIVVFGPVAEYKSSLPRLLAHSLYDRQPFKAADHLAPRQHIGVDIRDALAGSGALYISTYKTMCNPDCVVWTQNGDPVQFDYGHFTADGSRLLISKVKQDLTVQR</sequence>
<accession>A0A2A6K9J4</accession>
<dbReference type="Pfam" id="PF19040">
    <property type="entry name" value="SGNH"/>
    <property type="match status" value="1"/>
</dbReference>
<feature type="transmembrane region" description="Helical" evidence="1">
    <location>
        <begin position="163"/>
        <end position="183"/>
    </location>
</feature>